<evidence type="ECO:0000313" key="1">
    <source>
        <dbReference type="EMBL" id="CAB4037146.1"/>
    </source>
</evidence>
<dbReference type="AlphaFoldDB" id="A0A6S7JW93"/>
<reference evidence="1" key="1">
    <citation type="submission" date="2020-04" db="EMBL/GenBank/DDBJ databases">
        <authorList>
            <person name="Alioto T."/>
            <person name="Alioto T."/>
            <person name="Gomez Garrido J."/>
        </authorList>
    </citation>
    <scope>NUCLEOTIDE SEQUENCE</scope>
    <source>
        <strain evidence="1">A484AB</strain>
    </source>
</reference>
<dbReference type="Proteomes" id="UP001152795">
    <property type="component" value="Unassembled WGS sequence"/>
</dbReference>
<proteinExistence type="predicted"/>
<feature type="non-terminal residue" evidence="1">
    <location>
        <position position="596"/>
    </location>
</feature>
<name>A0A6S7JW93_PARCT</name>
<organism evidence="1 2">
    <name type="scientific">Paramuricea clavata</name>
    <name type="common">Red gorgonian</name>
    <name type="synonym">Violescent sea-whip</name>
    <dbReference type="NCBI Taxonomy" id="317549"/>
    <lineage>
        <taxon>Eukaryota</taxon>
        <taxon>Metazoa</taxon>
        <taxon>Cnidaria</taxon>
        <taxon>Anthozoa</taxon>
        <taxon>Octocorallia</taxon>
        <taxon>Malacalcyonacea</taxon>
        <taxon>Plexauridae</taxon>
        <taxon>Paramuricea</taxon>
    </lineage>
</organism>
<comment type="caution">
    <text evidence="1">The sequence shown here is derived from an EMBL/GenBank/DDBJ whole genome shotgun (WGS) entry which is preliminary data.</text>
</comment>
<dbReference type="EMBL" id="CACRXK020022782">
    <property type="protein sequence ID" value="CAB4037146.1"/>
    <property type="molecule type" value="Genomic_DNA"/>
</dbReference>
<dbReference type="Pfam" id="PF00078">
    <property type="entry name" value="RVT_1"/>
    <property type="match status" value="1"/>
</dbReference>
<dbReference type="SUPFAM" id="SSF56672">
    <property type="entry name" value="DNA/RNA polymerases"/>
    <property type="match status" value="1"/>
</dbReference>
<accession>A0A6S7JW93</accession>
<dbReference type="PANTHER" id="PTHR46670:SF3">
    <property type="entry name" value="ENDONUCLEASE_EXONUCLEASE_PHOSPHATASE DOMAIN-CONTAINING PROTEIN"/>
    <property type="match status" value="1"/>
</dbReference>
<dbReference type="PROSITE" id="PS50878">
    <property type="entry name" value="RT_POL"/>
    <property type="match status" value="1"/>
</dbReference>
<gene>
    <name evidence="1" type="ORF">PACLA_8A010244</name>
</gene>
<dbReference type="InterPro" id="IPR043502">
    <property type="entry name" value="DNA/RNA_pol_sf"/>
</dbReference>
<evidence type="ECO:0000313" key="2">
    <source>
        <dbReference type="Proteomes" id="UP001152795"/>
    </source>
</evidence>
<sequence length="596" mass="69057">MANEEAKLDTKLTQLRLTAQRTWKILDAGKRETIERHLKALQTTISETDQCKRTKEDLAEISDWNTEIEAKIGEAEDEVNRLQQWLESKKMEEENYAREEQLKFEVKLGETKLQMQAKIQDANPGGHNTSKTETGEGMKAVTETWLREDDNEFSTAEICPTGYHFYHITRKNARGGGLEKPPLEQAEIYYRKLNNVNMDSFNEDLKVLDLNDDYDLSVLIDKYENTLKETLQQHAPQKRRIITLRPLSPWYNEEIGQEKRNRRKLERRWRASGLYIDRQLYVKQCETVNAMIKNAKTTYYSSVISSNAHNQKVLFSTVDKLLHRKPEKRYPTASSTTELVNKFSDFFNNKIAIIWKELAIDSSHCNQRNQEEQYAQCVKFINFQEVTEHEIENVIDKVGKKSCELDPVPAKIFQGCQKTLLPIITKISNKSLQSGCMPEILKEAVLKPKLKKDSLDYEEYTNFRPISNLKFLSKVIEKVAAGQLLEHLANNKLEEPFQSAYKRFHSAETTLLKVQNDILVAIDNRKCVVLLLLDMSTAFDTVDHELLLQRMFKRFGIDGQVLRWFQSYLQNRTQSVVIDGVKSISKDLRCGVPQGS</sequence>
<protein>
    <submittedName>
        <fullName evidence="1">Uncharacterized protein</fullName>
    </submittedName>
</protein>
<dbReference type="InterPro" id="IPR000477">
    <property type="entry name" value="RT_dom"/>
</dbReference>
<dbReference type="PANTHER" id="PTHR46670">
    <property type="entry name" value="ENDO/EXONUCLEASE/PHOSPHATASE DOMAIN-CONTAINING PROTEIN"/>
    <property type="match status" value="1"/>
</dbReference>
<keyword evidence="2" id="KW-1185">Reference proteome</keyword>
<dbReference type="OrthoDB" id="5989487at2759"/>